<keyword evidence="2" id="KW-1185">Reference proteome</keyword>
<gene>
    <name evidence="1" type="ORF">HJ01_03421</name>
</gene>
<reference evidence="1 2" key="1">
    <citation type="journal article" date="2014" name="Acta Crystallogr. D">
        <title>Structure-based characterization and antifreeze properties of a hyperactive ice-binding protein from the Antarctic bacterium Flavobacterium frigoris PS1.</title>
        <authorList>
            <person name="Do H."/>
            <person name="Kim S.J."/>
            <person name="Kim H.J."/>
            <person name="Lee J.H."/>
        </authorList>
    </citation>
    <scope>NUCLEOTIDE SEQUENCE [LARGE SCALE GENOMIC DNA]</scope>
    <source>
        <strain evidence="1 2">PS1</strain>
    </source>
</reference>
<dbReference type="AlphaFoldDB" id="H7FW74"/>
<evidence type="ECO:0000313" key="1">
    <source>
        <dbReference type="EMBL" id="EIA07303.1"/>
    </source>
</evidence>
<dbReference type="PATRIC" id="fig|1086011.3.peg.3352"/>
<proteinExistence type="predicted"/>
<name>H7FW74_FLAFP</name>
<organism evidence="1 2">
    <name type="scientific">Flavobacterium frigoris (strain PS1)</name>
    <dbReference type="NCBI Taxonomy" id="1086011"/>
    <lineage>
        <taxon>Bacteria</taxon>
        <taxon>Pseudomonadati</taxon>
        <taxon>Bacteroidota</taxon>
        <taxon>Flavobacteriia</taxon>
        <taxon>Flavobacteriales</taxon>
        <taxon>Flavobacteriaceae</taxon>
        <taxon>Flavobacterium</taxon>
    </lineage>
</organism>
<dbReference type="EMBL" id="AHKF01000031">
    <property type="protein sequence ID" value="EIA07303.1"/>
    <property type="molecule type" value="Genomic_DNA"/>
</dbReference>
<accession>H7FW74</accession>
<evidence type="ECO:0000313" key="2">
    <source>
        <dbReference type="Proteomes" id="UP000005566"/>
    </source>
</evidence>
<protein>
    <submittedName>
        <fullName evidence="1">Uncharacterized protein</fullName>
    </submittedName>
</protein>
<dbReference type="Proteomes" id="UP000005566">
    <property type="component" value="Unassembled WGS sequence"/>
</dbReference>
<sequence length="41" mass="4792">MVHRFWFLGYELFQISGSISFVLNSPSKNKPAPFTNKFKIN</sequence>
<comment type="caution">
    <text evidence="1">The sequence shown here is derived from an EMBL/GenBank/DDBJ whole genome shotgun (WGS) entry which is preliminary data.</text>
</comment>